<dbReference type="PANTHER" id="PTHR13167">
    <property type="entry name" value="PIEZO-TYPE MECHANOSENSITIVE ION CHANNEL COMPONENT"/>
    <property type="match status" value="1"/>
</dbReference>
<feature type="transmembrane region" description="Helical" evidence="1">
    <location>
        <begin position="64"/>
        <end position="80"/>
    </location>
</feature>
<sequence length="169" mass="19010">MVSFLKGSHLRVACCLLLPAIQLVVGISHPSWVSLPFFVGSCVGLVDWSLTSNFLGLFRFWRALQLYAGFIIVLLYLYQLPLEFSNMLQRIADFVGLFKMSSTSEWPEICSAASLVHFYIMSGLSIYYQLVSGSQINMVLDPRFCYVVFPAEPQVRLSTSGEVVYMLAL</sequence>
<proteinExistence type="predicted"/>
<comment type="caution">
    <text evidence="2">The sequence shown here is derived from an EMBL/GenBank/DDBJ whole genome shotgun (WGS) entry which is preliminary data.</text>
</comment>
<evidence type="ECO:0000313" key="3">
    <source>
        <dbReference type="Proteomes" id="UP001472677"/>
    </source>
</evidence>
<dbReference type="InterPro" id="IPR027272">
    <property type="entry name" value="Piezo"/>
</dbReference>
<keyword evidence="1" id="KW-0472">Membrane</keyword>
<accession>A0ABR2FVK9</accession>
<gene>
    <name evidence="2" type="ORF">V6N12_022732</name>
</gene>
<dbReference type="PANTHER" id="PTHR13167:SF25">
    <property type="entry name" value="PIEZO-TYPE MECHANOSENSITIVE ION CHANNEL COMPONENT"/>
    <property type="match status" value="1"/>
</dbReference>
<keyword evidence="3" id="KW-1185">Reference proteome</keyword>
<dbReference type="EMBL" id="JBBPBM010000004">
    <property type="protein sequence ID" value="KAK8588281.1"/>
    <property type="molecule type" value="Genomic_DNA"/>
</dbReference>
<organism evidence="2 3">
    <name type="scientific">Hibiscus sabdariffa</name>
    <name type="common">roselle</name>
    <dbReference type="NCBI Taxonomy" id="183260"/>
    <lineage>
        <taxon>Eukaryota</taxon>
        <taxon>Viridiplantae</taxon>
        <taxon>Streptophyta</taxon>
        <taxon>Embryophyta</taxon>
        <taxon>Tracheophyta</taxon>
        <taxon>Spermatophyta</taxon>
        <taxon>Magnoliopsida</taxon>
        <taxon>eudicotyledons</taxon>
        <taxon>Gunneridae</taxon>
        <taxon>Pentapetalae</taxon>
        <taxon>rosids</taxon>
        <taxon>malvids</taxon>
        <taxon>Malvales</taxon>
        <taxon>Malvaceae</taxon>
        <taxon>Malvoideae</taxon>
        <taxon>Hibiscus</taxon>
    </lineage>
</organism>
<reference evidence="2 3" key="1">
    <citation type="journal article" date="2024" name="G3 (Bethesda)">
        <title>Genome assembly of Hibiscus sabdariffa L. provides insights into metabolisms of medicinal natural products.</title>
        <authorList>
            <person name="Kim T."/>
        </authorList>
    </citation>
    <scope>NUCLEOTIDE SEQUENCE [LARGE SCALE GENOMIC DNA]</scope>
    <source>
        <strain evidence="2">TK-2024</strain>
        <tissue evidence="2">Old leaves</tissue>
    </source>
</reference>
<name>A0ABR2FVK9_9ROSI</name>
<evidence type="ECO:0000256" key="1">
    <source>
        <dbReference type="SAM" id="Phobius"/>
    </source>
</evidence>
<evidence type="ECO:0000313" key="2">
    <source>
        <dbReference type="EMBL" id="KAK8588281.1"/>
    </source>
</evidence>
<feature type="transmembrane region" description="Helical" evidence="1">
    <location>
        <begin position="36"/>
        <end position="57"/>
    </location>
</feature>
<protein>
    <submittedName>
        <fullName evidence="2">Uncharacterized protein</fullName>
    </submittedName>
</protein>
<keyword evidence="1" id="KW-1133">Transmembrane helix</keyword>
<dbReference type="Proteomes" id="UP001472677">
    <property type="component" value="Unassembled WGS sequence"/>
</dbReference>
<keyword evidence="1" id="KW-0812">Transmembrane</keyword>